<evidence type="ECO:0000256" key="1">
    <source>
        <dbReference type="SAM" id="MobiDB-lite"/>
    </source>
</evidence>
<dbReference type="STRING" id="112498.A0A2D3UUD5"/>
<dbReference type="Pfam" id="PF08613">
    <property type="entry name" value="Cyclin"/>
    <property type="match status" value="1"/>
</dbReference>
<sequence length="698" mass="77079">MTFNPVEHLDGYGLSLGICGPYEPSIASSASSSQVSVFSDTLSAQSSIASSISDDFRCARTEDARERDTLCAQAQLQYQTQIAGVQGEKRSVLDNILKPNVPCPTYAAVTSVPAPQRQHPRRCSNSKAQKPPPLVRQRDRKINFVDNLVDSATQMVEVIWPLSSIFCQSEGGERGVLPMRKYIEETLKRSRTSYSTLQVALYYLILIRPHVPRTDFTMEQSIDCPAARVLMCGRRMFLAALILASKYLQDRNYSAKAWSKMSGLSVCEINQNERSFLAKIDWNLHLPKPLFEKWQDIVLRYTPNPPTVFCAGVESGSSTWKRIVPLLTPQLDNMPTIENKINSAIKLSPCSGFASLMPAMPATPAPHSSMFSLAPMESTSNENTPTPSTILPRFLEPTPELGPPTPALVRMGPLPTPNMTPSSIASNTPAVSVLGGRMPAMSSAMVYADQMNSSRCSMDFQPMHPAIDSRYPLSRRPSMMSVTSYGSSPESMVSDRSSRSSSISSVSTTSSMAPQRACLARQATCRNARLPPLKLLREEMNVGTSLKPIIVDDDMDLVESPEINDFSISDKVLHTPHRHSRSAKHAPAATSVPHHHTEKSSKKRGRPISHGHRRSELQEEVRYLLEESLDDESMDLDEVNVSPSYAAEYASDLLVRSRNTRQARDARVAFEKNEGKKRTCCSAEAMSVSPVSMYGEIV</sequence>
<gene>
    <name evidence="2" type="ORF">RCC_12059</name>
</gene>
<reference evidence="2 3" key="1">
    <citation type="submission" date="2016-03" db="EMBL/GenBank/DDBJ databases">
        <authorList>
            <person name="Ploux O."/>
        </authorList>
    </citation>
    <scope>NUCLEOTIDE SEQUENCE [LARGE SCALE GENOMIC DNA]</scope>
    <source>
        <strain evidence="2 3">URUG2</strain>
    </source>
</reference>
<dbReference type="AlphaFoldDB" id="A0A2D3UUD5"/>
<dbReference type="GO" id="GO:0016538">
    <property type="term" value="F:cyclin-dependent protein serine/threonine kinase regulator activity"/>
    <property type="evidence" value="ECO:0007669"/>
    <property type="project" value="TreeGrafter"/>
</dbReference>
<evidence type="ECO:0008006" key="4">
    <source>
        <dbReference type="Google" id="ProtNLM"/>
    </source>
</evidence>
<feature type="region of interest" description="Disordered" evidence="1">
    <location>
        <begin position="114"/>
        <end position="134"/>
    </location>
</feature>
<dbReference type="GeneID" id="35606619"/>
<feature type="compositionally biased region" description="Basic residues" evidence="1">
    <location>
        <begin position="575"/>
        <end position="584"/>
    </location>
</feature>
<dbReference type="CDD" id="cd20557">
    <property type="entry name" value="CYCLIN_ScPCL1-like"/>
    <property type="match status" value="1"/>
</dbReference>
<dbReference type="Gene3D" id="1.10.472.10">
    <property type="entry name" value="Cyclin-like"/>
    <property type="match status" value="1"/>
</dbReference>
<keyword evidence="3" id="KW-1185">Reference proteome</keyword>
<organism evidence="2 3">
    <name type="scientific">Ramularia collo-cygni</name>
    <dbReference type="NCBI Taxonomy" id="112498"/>
    <lineage>
        <taxon>Eukaryota</taxon>
        <taxon>Fungi</taxon>
        <taxon>Dikarya</taxon>
        <taxon>Ascomycota</taxon>
        <taxon>Pezizomycotina</taxon>
        <taxon>Dothideomycetes</taxon>
        <taxon>Dothideomycetidae</taxon>
        <taxon>Mycosphaerellales</taxon>
        <taxon>Mycosphaerellaceae</taxon>
        <taxon>Ramularia</taxon>
    </lineage>
</organism>
<dbReference type="GO" id="GO:0000307">
    <property type="term" value="C:cyclin-dependent protein kinase holoenzyme complex"/>
    <property type="evidence" value="ECO:0007669"/>
    <property type="project" value="TreeGrafter"/>
</dbReference>
<feature type="compositionally biased region" description="Basic residues" evidence="1">
    <location>
        <begin position="593"/>
        <end position="613"/>
    </location>
</feature>
<protein>
    <recommendedName>
        <fullName evidence="4">G1/S-specific cyclin pas1</fullName>
    </recommendedName>
</protein>
<evidence type="ECO:0000313" key="2">
    <source>
        <dbReference type="EMBL" id="CZT15577.1"/>
    </source>
</evidence>
<proteinExistence type="predicted"/>
<dbReference type="GO" id="GO:0019901">
    <property type="term" value="F:protein kinase binding"/>
    <property type="evidence" value="ECO:0007669"/>
    <property type="project" value="InterPro"/>
</dbReference>
<name>A0A2D3UUD5_9PEZI</name>
<dbReference type="RefSeq" id="XP_023622473.1">
    <property type="nucleotide sequence ID" value="XM_023766705.1"/>
</dbReference>
<evidence type="ECO:0000313" key="3">
    <source>
        <dbReference type="Proteomes" id="UP000225277"/>
    </source>
</evidence>
<dbReference type="PANTHER" id="PTHR15615:SF36">
    <property type="entry name" value="PHO85 CYCLIN-5"/>
    <property type="match status" value="1"/>
</dbReference>
<feature type="compositionally biased region" description="Low complexity" evidence="1">
    <location>
        <begin position="487"/>
        <end position="512"/>
    </location>
</feature>
<dbReference type="Proteomes" id="UP000225277">
    <property type="component" value="Unassembled WGS sequence"/>
</dbReference>
<feature type="region of interest" description="Disordered" evidence="1">
    <location>
        <begin position="575"/>
        <end position="617"/>
    </location>
</feature>
<dbReference type="OrthoDB" id="286814at2759"/>
<dbReference type="EMBL" id="FJUY01000001">
    <property type="protein sequence ID" value="CZT15577.1"/>
    <property type="molecule type" value="Genomic_DNA"/>
</dbReference>
<accession>A0A2D3UUD5</accession>
<dbReference type="PANTHER" id="PTHR15615">
    <property type="match status" value="1"/>
</dbReference>
<dbReference type="GO" id="GO:0005634">
    <property type="term" value="C:nucleus"/>
    <property type="evidence" value="ECO:0007669"/>
    <property type="project" value="TreeGrafter"/>
</dbReference>
<dbReference type="InterPro" id="IPR013922">
    <property type="entry name" value="Cyclin_PHO80-like"/>
</dbReference>
<feature type="region of interest" description="Disordered" evidence="1">
    <location>
        <begin position="480"/>
        <end position="515"/>
    </location>
</feature>